<dbReference type="EMBL" id="JACXST010000002">
    <property type="protein sequence ID" value="MBD9361445.1"/>
    <property type="molecule type" value="Genomic_DNA"/>
</dbReference>
<organism evidence="2 3">
    <name type="scientific">Methylomonas fluvii</name>
    <dbReference type="NCBI Taxonomy" id="1854564"/>
    <lineage>
        <taxon>Bacteria</taxon>
        <taxon>Pseudomonadati</taxon>
        <taxon>Pseudomonadota</taxon>
        <taxon>Gammaproteobacteria</taxon>
        <taxon>Methylococcales</taxon>
        <taxon>Methylococcaceae</taxon>
        <taxon>Methylomonas</taxon>
    </lineage>
</organism>
<keyword evidence="1" id="KW-0812">Transmembrane</keyword>
<evidence type="ECO:0000313" key="2">
    <source>
        <dbReference type="EMBL" id="MBD9361445.1"/>
    </source>
</evidence>
<protein>
    <submittedName>
        <fullName evidence="2">Uncharacterized protein</fullName>
    </submittedName>
</protein>
<gene>
    <name evidence="2" type="ORF">EBB_13090</name>
</gene>
<evidence type="ECO:0000313" key="3">
    <source>
        <dbReference type="Proteomes" id="UP000641152"/>
    </source>
</evidence>
<dbReference type="RefSeq" id="WP_192394262.1">
    <property type="nucleotide sequence ID" value="NZ_CAJHIU010000002.1"/>
</dbReference>
<keyword evidence="1" id="KW-0472">Membrane</keyword>
<proteinExistence type="predicted"/>
<keyword evidence="1" id="KW-1133">Transmembrane helix</keyword>
<accession>A0ABR9DEB9</accession>
<reference evidence="2 3" key="1">
    <citation type="submission" date="2020-09" db="EMBL/GenBank/DDBJ databases">
        <title>Methylomonas albis sp. nov. and Methylomonas fluvii sp. nov.: Two cold-adapted methanotrophs from the River Elbe and an amended description of Methylovulum psychrotolerans strain Eb1.</title>
        <authorList>
            <person name="Bussmann I.K."/>
            <person name="Klings K.-W."/>
            <person name="Warnstedt J."/>
            <person name="Hoppert M."/>
            <person name="Saborowski A."/>
            <person name="Horn F."/>
            <person name="Liebner S."/>
        </authorList>
    </citation>
    <scope>NUCLEOTIDE SEQUENCE [LARGE SCALE GENOMIC DNA]</scope>
    <source>
        <strain evidence="2 3">EbB</strain>
    </source>
</reference>
<feature type="transmembrane region" description="Helical" evidence="1">
    <location>
        <begin position="28"/>
        <end position="49"/>
    </location>
</feature>
<feature type="transmembrane region" description="Helical" evidence="1">
    <location>
        <begin position="61"/>
        <end position="79"/>
    </location>
</feature>
<comment type="caution">
    <text evidence="2">The sequence shown here is derived from an EMBL/GenBank/DDBJ whole genome shotgun (WGS) entry which is preliminary data.</text>
</comment>
<keyword evidence="3" id="KW-1185">Reference proteome</keyword>
<dbReference type="Proteomes" id="UP000641152">
    <property type="component" value="Unassembled WGS sequence"/>
</dbReference>
<sequence length="88" mass="10304">MNNKRTELIEYIRILYARQSDRDTKAGITYWAVMAGIIYLVFQLIGIISQISDTEQMKLNFYYAFSQIHLLILSGFIVLSSDVKKHRK</sequence>
<name>A0ABR9DEB9_9GAMM</name>
<evidence type="ECO:0000256" key="1">
    <source>
        <dbReference type="SAM" id="Phobius"/>
    </source>
</evidence>